<comment type="caution">
    <text evidence="2">The sequence shown here is derived from an EMBL/GenBank/DDBJ whole genome shotgun (WGS) entry which is preliminary data.</text>
</comment>
<reference evidence="2 3" key="1">
    <citation type="submission" date="2014-10" db="EMBL/GenBank/DDBJ databases">
        <title>Draft genome sequence of Actinoplanes utahensis NRRL 12052.</title>
        <authorList>
            <person name="Velasco-Bucheli B."/>
            <person name="del Cerro C."/>
            <person name="Hormigo D."/>
            <person name="Garcia J.L."/>
            <person name="Acebal C."/>
            <person name="Arroyo M."/>
            <person name="de la Mata I."/>
        </authorList>
    </citation>
    <scope>NUCLEOTIDE SEQUENCE [LARGE SCALE GENOMIC DNA]</scope>
    <source>
        <strain evidence="2 3">NRRL 12052</strain>
    </source>
</reference>
<evidence type="ECO:0000313" key="2">
    <source>
        <dbReference type="EMBL" id="KHD75393.1"/>
    </source>
</evidence>
<keyword evidence="3" id="KW-1185">Reference proteome</keyword>
<feature type="region of interest" description="Disordered" evidence="1">
    <location>
        <begin position="1"/>
        <end position="41"/>
    </location>
</feature>
<dbReference type="AlphaFoldDB" id="A0A0A6UK12"/>
<sequence>MNPATAPELHQSSTVSATSRGADRQPVTALHPAHQLPGRDLLGRRRLGERLDELDPPVLVLAVSEQLRSERQIQ</sequence>
<protein>
    <submittedName>
        <fullName evidence="2">Uncharacterized protein</fullName>
    </submittedName>
</protein>
<dbReference type="Proteomes" id="UP000054537">
    <property type="component" value="Unassembled WGS sequence"/>
</dbReference>
<evidence type="ECO:0000256" key="1">
    <source>
        <dbReference type="SAM" id="MobiDB-lite"/>
    </source>
</evidence>
<accession>A0A0A6UK12</accession>
<organism evidence="2 3">
    <name type="scientific">Actinoplanes utahensis</name>
    <dbReference type="NCBI Taxonomy" id="1869"/>
    <lineage>
        <taxon>Bacteria</taxon>
        <taxon>Bacillati</taxon>
        <taxon>Actinomycetota</taxon>
        <taxon>Actinomycetes</taxon>
        <taxon>Micromonosporales</taxon>
        <taxon>Micromonosporaceae</taxon>
        <taxon>Actinoplanes</taxon>
    </lineage>
</organism>
<proteinExistence type="predicted"/>
<feature type="compositionally biased region" description="Polar residues" evidence="1">
    <location>
        <begin position="10"/>
        <end position="19"/>
    </location>
</feature>
<dbReference type="EMBL" id="JRTT01000028">
    <property type="protein sequence ID" value="KHD75393.1"/>
    <property type="molecule type" value="Genomic_DNA"/>
</dbReference>
<name>A0A0A6UK12_ACTUT</name>
<evidence type="ECO:0000313" key="3">
    <source>
        <dbReference type="Proteomes" id="UP000054537"/>
    </source>
</evidence>
<gene>
    <name evidence="2" type="ORF">MB27_23495</name>
</gene>